<comment type="caution">
    <text evidence="2">The sequence shown here is derived from an EMBL/GenBank/DDBJ whole genome shotgun (WGS) entry which is preliminary data.</text>
</comment>
<evidence type="ECO:0000313" key="2">
    <source>
        <dbReference type="EMBL" id="KAF4122331.1"/>
    </source>
</evidence>
<sequence length="215" mass="22199">MRATLTRLPAIRPRGLGAFPAAGATKRLPTRLPGEAQQPSRRRQRARVDVVSARTLVLGAADLPLGVPPGSVHMPVPCYCVGGRTSMGWKTRTVILSCPGTQCLVASSVVATIPSVGSPSRRMSDKGSTSRSAGGTVRVEGASAASLRCARDTGQMESAPHCRADGDGDGLDDEPPEDVQLGYMSAGPAVRPPEPPGFRSPVGNGIAILGGLDRV</sequence>
<proteinExistence type="predicted"/>
<feature type="region of interest" description="Disordered" evidence="1">
    <location>
        <begin position="116"/>
        <end position="215"/>
    </location>
</feature>
<evidence type="ECO:0000256" key="1">
    <source>
        <dbReference type="SAM" id="MobiDB-lite"/>
    </source>
</evidence>
<dbReference type="RefSeq" id="XP_035320983.1">
    <property type="nucleotide sequence ID" value="XM_035469288.1"/>
</dbReference>
<reference evidence="2" key="1">
    <citation type="submission" date="2020-03" db="EMBL/GenBank/DDBJ databases">
        <title>Site-based positive gene gene selection in Geosmithia morbida across the United States reveals a broad range of putative effectors and factors for local host and environmental adapation.</title>
        <authorList>
            <person name="Onufrak A."/>
            <person name="Murdoch R.W."/>
            <person name="Gazis R."/>
            <person name="Huff M."/>
            <person name="Staton M."/>
            <person name="Klingeman W."/>
            <person name="Hadziabdic D."/>
        </authorList>
    </citation>
    <scope>NUCLEOTIDE SEQUENCE</scope>
    <source>
        <strain evidence="2">1262</strain>
    </source>
</reference>
<protein>
    <submittedName>
        <fullName evidence="2">Uncharacterized protein</fullName>
    </submittedName>
</protein>
<dbReference type="Proteomes" id="UP000749293">
    <property type="component" value="Unassembled WGS sequence"/>
</dbReference>
<dbReference type="GeneID" id="55973546"/>
<dbReference type="EMBL" id="JAANYQ010000009">
    <property type="protein sequence ID" value="KAF4122331.1"/>
    <property type="molecule type" value="Genomic_DNA"/>
</dbReference>
<evidence type="ECO:0000313" key="3">
    <source>
        <dbReference type="Proteomes" id="UP000749293"/>
    </source>
</evidence>
<name>A0A9P4YSJ4_9HYPO</name>
<feature type="region of interest" description="Disordered" evidence="1">
    <location>
        <begin position="19"/>
        <end position="47"/>
    </location>
</feature>
<organism evidence="2 3">
    <name type="scientific">Geosmithia morbida</name>
    <dbReference type="NCBI Taxonomy" id="1094350"/>
    <lineage>
        <taxon>Eukaryota</taxon>
        <taxon>Fungi</taxon>
        <taxon>Dikarya</taxon>
        <taxon>Ascomycota</taxon>
        <taxon>Pezizomycotina</taxon>
        <taxon>Sordariomycetes</taxon>
        <taxon>Hypocreomycetidae</taxon>
        <taxon>Hypocreales</taxon>
        <taxon>Bionectriaceae</taxon>
        <taxon>Geosmithia</taxon>
    </lineage>
</organism>
<dbReference type="AlphaFoldDB" id="A0A9P4YSJ4"/>
<feature type="compositionally biased region" description="Acidic residues" evidence="1">
    <location>
        <begin position="167"/>
        <end position="177"/>
    </location>
</feature>
<accession>A0A9P4YSJ4</accession>
<keyword evidence="3" id="KW-1185">Reference proteome</keyword>
<gene>
    <name evidence="2" type="ORF">GMORB2_7323</name>
</gene>